<feature type="region of interest" description="Disordered" evidence="1">
    <location>
        <begin position="95"/>
        <end position="156"/>
    </location>
</feature>
<accession>A0A813KP55</accession>
<proteinExistence type="predicted"/>
<dbReference type="PANTHER" id="PTHR16148">
    <property type="entry name" value="NF-KAPPA-B-REPRESSING FACTOR-RELATED"/>
    <property type="match status" value="1"/>
</dbReference>
<name>A0A813KP55_POLGL</name>
<sequence length="632" mass="67955">MARSRPRLMLPAGAFSEFPATPASSRAPAPHPSLLDRVRQIIDVNICHPAFLAALVQSSPAAAAFLAKTLKAKAQRDASFAELVAKLPLEDARCQTAPPLESSPPVSCTHNSNNSNNNKNNNNNNNNNQNNNNNNNNQNNKNNNNNNYNNNNISCTPGRSPLANLWLQGSPPGGEVPGDSRLSFIREEAGGPVATPSSLKRGAALALVRTGPRTSGGRASGLEASAAVATTTTTSRQQQQSAARRSEDRTTLATACRPAAGPRSLINDFDDQSDSDEGACDADATPAKWLRAACPEQAVAARQEIAVRNGSTEDVDAANAAEVHGGCLLAPLPAAVVAQVASYLSFQETARLKLVVSGACSVLSQPAAWDPLVLNFEECGRVLRRLRERDPLALLVPSNYPLLAARALTEVTELRVELMEPDRVQLPEDEEGEEGFAMHLPFASPTSATPRSSPARLSSPELVMDPLEELTRRLRSGWFPRLLRAEISNIEGHRLDYCFLQLRGRVFGSFPWLRVHYEQSSQHYTLSAARTLPAAPGGAPVACHASSRAAAVAANAARQPQQASFLLKPAEEVSDVEALFLEEHAAVFKSGEDFHFVHAPWRTYKGAQVRQLYGPLLGAIRAVGKEASEQLR</sequence>
<evidence type="ECO:0000313" key="2">
    <source>
        <dbReference type="EMBL" id="CAE8709802.1"/>
    </source>
</evidence>
<organism evidence="2 3">
    <name type="scientific">Polarella glacialis</name>
    <name type="common">Dinoflagellate</name>
    <dbReference type="NCBI Taxonomy" id="89957"/>
    <lineage>
        <taxon>Eukaryota</taxon>
        <taxon>Sar</taxon>
        <taxon>Alveolata</taxon>
        <taxon>Dinophyceae</taxon>
        <taxon>Suessiales</taxon>
        <taxon>Suessiaceae</taxon>
        <taxon>Polarella</taxon>
    </lineage>
</organism>
<dbReference type="EMBL" id="CAJNNW010031895">
    <property type="protein sequence ID" value="CAE8709802.1"/>
    <property type="molecule type" value="Genomic_DNA"/>
</dbReference>
<gene>
    <name evidence="2" type="ORF">PGLA2088_LOCUS35638</name>
</gene>
<dbReference type="AlphaFoldDB" id="A0A813KP55"/>
<dbReference type="PANTHER" id="PTHR16148:SF23">
    <property type="entry name" value="B BOX-TYPE DOMAIN-CONTAINING PROTEIN-RELATED"/>
    <property type="match status" value="1"/>
</dbReference>
<feature type="compositionally biased region" description="Low complexity" evidence="1">
    <location>
        <begin position="228"/>
        <end position="243"/>
    </location>
</feature>
<evidence type="ECO:0008006" key="4">
    <source>
        <dbReference type="Google" id="ProtNLM"/>
    </source>
</evidence>
<dbReference type="Proteomes" id="UP000626109">
    <property type="component" value="Unassembled WGS sequence"/>
</dbReference>
<feature type="compositionally biased region" description="Low complexity" evidence="1">
    <location>
        <begin position="111"/>
        <end position="152"/>
    </location>
</feature>
<evidence type="ECO:0000256" key="1">
    <source>
        <dbReference type="SAM" id="MobiDB-lite"/>
    </source>
</evidence>
<comment type="caution">
    <text evidence="2">The sequence shown here is derived from an EMBL/GenBank/DDBJ whole genome shotgun (WGS) entry which is preliminary data.</text>
</comment>
<evidence type="ECO:0000313" key="3">
    <source>
        <dbReference type="Proteomes" id="UP000626109"/>
    </source>
</evidence>
<feature type="region of interest" description="Disordered" evidence="1">
    <location>
        <begin position="228"/>
        <end position="252"/>
    </location>
</feature>
<reference evidence="2" key="1">
    <citation type="submission" date="2021-02" db="EMBL/GenBank/DDBJ databases">
        <authorList>
            <person name="Dougan E. K."/>
            <person name="Rhodes N."/>
            <person name="Thang M."/>
            <person name="Chan C."/>
        </authorList>
    </citation>
    <scope>NUCLEOTIDE SEQUENCE</scope>
</reference>
<protein>
    <recommendedName>
        <fullName evidence="4">F-box domain-containing protein</fullName>
    </recommendedName>
</protein>